<dbReference type="GO" id="GO:0016887">
    <property type="term" value="F:ATP hydrolysis activity"/>
    <property type="evidence" value="ECO:0007669"/>
    <property type="project" value="InterPro"/>
</dbReference>
<evidence type="ECO:0000256" key="4">
    <source>
        <dbReference type="ARBA" id="ARBA00022692"/>
    </source>
</evidence>
<proteinExistence type="predicted"/>
<dbReference type="Proteomes" id="UP000198417">
    <property type="component" value="Unassembled WGS sequence"/>
</dbReference>
<dbReference type="GO" id="GO:0005886">
    <property type="term" value="C:plasma membrane"/>
    <property type="evidence" value="ECO:0007669"/>
    <property type="project" value="UniProtKB-SubCell"/>
</dbReference>
<dbReference type="PANTHER" id="PTHR24221">
    <property type="entry name" value="ATP-BINDING CASSETTE SUB-FAMILY B"/>
    <property type="match status" value="1"/>
</dbReference>
<keyword evidence="3" id="KW-1003">Cell membrane</keyword>
<feature type="transmembrane region" description="Helical" evidence="9">
    <location>
        <begin position="499"/>
        <end position="518"/>
    </location>
</feature>
<dbReference type="Pfam" id="PF00005">
    <property type="entry name" value="ABC_tran"/>
    <property type="match status" value="1"/>
</dbReference>
<dbReference type="PROSITE" id="PS00211">
    <property type="entry name" value="ABC_TRANSPORTER_1"/>
    <property type="match status" value="1"/>
</dbReference>
<dbReference type="Pfam" id="PF00664">
    <property type="entry name" value="ABC_membrane"/>
    <property type="match status" value="1"/>
</dbReference>
<dbReference type="PROSITE" id="PS50893">
    <property type="entry name" value="ABC_TRANSPORTER_2"/>
    <property type="match status" value="1"/>
</dbReference>
<dbReference type="Gene3D" id="3.40.50.300">
    <property type="entry name" value="P-loop containing nucleotide triphosphate hydrolases"/>
    <property type="match status" value="1"/>
</dbReference>
<evidence type="ECO:0000256" key="6">
    <source>
        <dbReference type="ARBA" id="ARBA00022840"/>
    </source>
</evidence>
<evidence type="ECO:0000313" key="13">
    <source>
        <dbReference type="Proteomes" id="UP000198417"/>
    </source>
</evidence>
<dbReference type="OrthoDB" id="9787557at2"/>
<dbReference type="SUPFAM" id="SSF90123">
    <property type="entry name" value="ABC transporter transmembrane region"/>
    <property type="match status" value="1"/>
</dbReference>
<name>A0A238ZKF8_9RHOB</name>
<dbReference type="GO" id="GO:0140359">
    <property type="term" value="F:ABC-type transporter activity"/>
    <property type="evidence" value="ECO:0007669"/>
    <property type="project" value="InterPro"/>
</dbReference>
<feature type="transmembrane region" description="Helical" evidence="9">
    <location>
        <begin position="435"/>
        <end position="453"/>
    </location>
</feature>
<dbReference type="PANTHER" id="PTHR24221:SF654">
    <property type="entry name" value="ATP-BINDING CASSETTE SUB-FAMILY B MEMBER 6"/>
    <property type="match status" value="1"/>
</dbReference>
<organism evidence="12 13">
    <name type="scientific">Puniceibacterium sediminis</name>
    <dbReference type="NCBI Taxonomy" id="1608407"/>
    <lineage>
        <taxon>Bacteria</taxon>
        <taxon>Pseudomonadati</taxon>
        <taxon>Pseudomonadota</taxon>
        <taxon>Alphaproteobacteria</taxon>
        <taxon>Rhodobacterales</taxon>
        <taxon>Paracoccaceae</taxon>
        <taxon>Puniceibacterium</taxon>
    </lineage>
</organism>
<evidence type="ECO:0000256" key="7">
    <source>
        <dbReference type="ARBA" id="ARBA00022989"/>
    </source>
</evidence>
<evidence type="ECO:0000259" key="10">
    <source>
        <dbReference type="PROSITE" id="PS50893"/>
    </source>
</evidence>
<dbReference type="InterPro" id="IPR039421">
    <property type="entry name" value="Type_1_exporter"/>
</dbReference>
<evidence type="ECO:0000256" key="8">
    <source>
        <dbReference type="ARBA" id="ARBA00023136"/>
    </source>
</evidence>
<evidence type="ECO:0000256" key="9">
    <source>
        <dbReference type="SAM" id="Phobius"/>
    </source>
</evidence>
<dbReference type="InterPro" id="IPR011527">
    <property type="entry name" value="ABC1_TM_dom"/>
</dbReference>
<dbReference type="EMBL" id="FZNN01000032">
    <property type="protein sequence ID" value="SNR83163.1"/>
    <property type="molecule type" value="Genomic_DNA"/>
</dbReference>
<dbReference type="Gene3D" id="1.20.1560.10">
    <property type="entry name" value="ABC transporter type 1, transmembrane domain"/>
    <property type="match status" value="1"/>
</dbReference>
<keyword evidence="5" id="KW-0547">Nucleotide-binding</keyword>
<feature type="domain" description="ABC transmembrane type-1" evidence="11">
    <location>
        <begin position="360"/>
        <end position="660"/>
    </location>
</feature>
<comment type="subcellular location">
    <subcellularLocation>
        <location evidence="1">Cell membrane</location>
        <topology evidence="1">Multi-pass membrane protein</topology>
    </subcellularLocation>
</comment>
<keyword evidence="2" id="KW-0813">Transport</keyword>
<dbReference type="RefSeq" id="WP_089273751.1">
    <property type="nucleotide sequence ID" value="NZ_FZNN01000032.1"/>
</dbReference>
<dbReference type="FunFam" id="3.40.50.300:FF:000299">
    <property type="entry name" value="ABC transporter ATP-binding protein/permease"/>
    <property type="match status" value="1"/>
</dbReference>
<gene>
    <name evidence="12" type="ORF">SAMN06265370_13223</name>
</gene>
<dbReference type="InterPro" id="IPR017871">
    <property type="entry name" value="ABC_transporter-like_CS"/>
</dbReference>
<keyword evidence="4 9" id="KW-0812">Transmembrane</keyword>
<dbReference type="InterPro" id="IPR003439">
    <property type="entry name" value="ABC_transporter-like_ATP-bd"/>
</dbReference>
<keyword evidence="6 12" id="KW-0067">ATP-binding</keyword>
<dbReference type="AlphaFoldDB" id="A0A238ZKF8"/>
<dbReference type="InterPro" id="IPR036640">
    <property type="entry name" value="ABC1_TM_sf"/>
</dbReference>
<evidence type="ECO:0000256" key="5">
    <source>
        <dbReference type="ARBA" id="ARBA00022741"/>
    </source>
</evidence>
<protein>
    <submittedName>
        <fullName evidence="12">NHLM bacteriocin system ABC transporter, ATP-binding protein</fullName>
    </submittedName>
</protein>
<feature type="transmembrane region" description="Helical" evidence="9">
    <location>
        <begin position="584"/>
        <end position="604"/>
    </location>
</feature>
<dbReference type="SUPFAM" id="SSF52540">
    <property type="entry name" value="P-loop containing nucleoside triphosphate hydrolases"/>
    <property type="match status" value="1"/>
</dbReference>
<sequence>MAVRPFIAVSNRDGWPESPAGPLVSCNASAPIFADPGDRAWVVEKGKVYLFALIIAPDGQESARLEVFEIDTGDLIIGMPDILDPDKGRSDQVRLLMVGSLSCQLRQVARDTLIESEQAAAIMAWAERLVGFLGRQENDNPASAALAKIRDGDVATGLATLSEQVMTHASHMIGEREDAARDRMARRGALEISVQDADLQRANAILSNRDAHADQINSRTTDPIARCFGMVAVALGAGEVSLSHPSLKGGFDSRLRALATINAIRLRRVLLRDDWHQADNGPLIAFQGDPRYPVALLLQKTGAYSIYDGSTGDVRRLSPAEAQTLEGEAFALYPTAPSAPQNLGTLLRNALGRNLREFSLVILMGVLVGLLALATPLITGYLVRDVIPRAEVSRLAEAALGLFMIALGAAAFRLVQAINVLRLESRIDHFLQAAVFDRLIMLPAGFFGGYSGGDLADRALAIQKVRTLLSGNMIQALLLGIFSTTSFILLFFINWRLALIATAFVVFLSCMIAGLTVMQRRAQADIVRNQGALDGLTVQLVSSVGKLRTAAAERRAFSRWLVRLLDQKERERHAQKWANWTETLSAVIPVLSSIVVFVSAAMILKSMAQTAALEALVSSDPGAQSPGTLSTADFISFNAAFGQFLAAFIGIALALSNLTEVAPLLNRIKPILEAVPERIGGFTDPGKLSGDVDFRNVSFSYLENGPVIIDRLDLSIRAGEFVAIVGASGSGKSTLVRLLIGFETPGSGEILFDSKALSDLDLGAVRAQIGVVLQAGRINPGSIASNIIGATGAGVEDAWDAAELAGLDKEIKAMPMGMHTVLVDGAQTLSGGQRQRLMIARALLQKPGIVILDEATSALDNRTQAIVTENLKHLNATRIVIAHRLSTIAKADRIVVMDRGQVVQSGTYDDLMATDGLFRDLATRQLV</sequence>
<feature type="domain" description="ABC transporter" evidence="10">
    <location>
        <begin position="692"/>
        <end position="924"/>
    </location>
</feature>
<feature type="transmembrane region" description="Helical" evidence="9">
    <location>
        <begin position="395"/>
        <end position="415"/>
    </location>
</feature>
<reference evidence="12 13" key="1">
    <citation type="submission" date="2017-06" db="EMBL/GenBank/DDBJ databases">
        <authorList>
            <person name="Kim H.J."/>
            <person name="Triplett B.A."/>
        </authorList>
    </citation>
    <scope>NUCLEOTIDE SEQUENCE [LARGE SCALE GENOMIC DNA]</scope>
    <source>
        <strain evidence="12 13">DSM 29052</strain>
    </source>
</reference>
<feature type="transmembrane region" description="Helical" evidence="9">
    <location>
        <begin position="634"/>
        <end position="655"/>
    </location>
</feature>
<evidence type="ECO:0000256" key="1">
    <source>
        <dbReference type="ARBA" id="ARBA00004651"/>
    </source>
</evidence>
<dbReference type="GO" id="GO:0034040">
    <property type="term" value="F:ATPase-coupled lipid transmembrane transporter activity"/>
    <property type="evidence" value="ECO:0007669"/>
    <property type="project" value="TreeGrafter"/>
</dbReference>
<keyword evidence="8 9" id="KW-0472">Membrane</keyword>
<feature type="transmembrane region" description="Helical" evidence="9">
    <location>
        <begin position="358"/>
        <end position="383"/>
    </location>
</feature>
<evidence type="ECO:0000256" key="2">
    <source>
        <dbReference type="ARBA" id="ARBA00022448"/>
    </source>
</evidence>
<dbReference type="SMART" id="SM00382">
    <property type="entry name" value="AAA"/>
    <property type="match status" value="1"/>
</dbReference>
<evidence type="ECO:0000259" key="11">
    <source>
        <dbReference type="PROSITE" id="PS50929"/>
    </source>
</evidence>
<dbReference type="NCBIfam" id="TIGR03797">
    <property type="entry name" value="NHLM_micro_ABC2"/>
    <property type="match status" value="1"/>
</dbReference>
<keyword evidence="13" id="KW-1185">Reference proteome</keyword>
<dbReference type="InterPro" id="IPR022515">
    <property type="entry name" value="NHPM_micro_ABC2"/>
</dbReference>
<dbReference type="PROSITE" id="PS50929">
    <property type="entry name" value="ABC_TM1F"/>
    <property type="match status" value="1"/>
</dbReference>
<accession>A0A238ZKF8</accession>
<dbReference type="InterPro" id="IPR003593">
    <property type="entry name" value="AAA+_ATPase"/>
</dbReference>
<evidence type="ECO:0000256" key="3">
    <source>
        <dbReference type="ARBA" id="ARBA00022475"/>
    </source>
</evidence>
<keyword evidence="7 9" id="KW-1133">Transmembrane helix</keyword>
<dbReference type="GO" id="GO:0005524">
    <property type="term" value="F:ATP binding"/>
    <property type="evidence" value="ECO:0007669"/>
    <property type="project" value="UniProtKB-KW"/>
</dbReference>
<feature type="transmembrane region" description="Helical" evidence="9">
    <location>
        <begin position="474"/>
        <end position="493"/>
    </location>
</feature>
<evidence type="ECO:0000313" key="12">
    <source>
        <dbReference type="EMBL" id="SNR83163.1"/>
    </source>
</evidence>
<dbReference type="InterPro" id="IPR027417">
    <property type="entry name" value="P-loop_NTPase"/>
</dbReference>